<dbReference type="GO" id="GO:0019632">
    <property type="term" value="P:shikimate metabolic process"/>
    <property type="evidence" value="ECO:0007669"/>
    <property type="project" value="InterPro"/>
</dbReference>
<evidence type="ECO:0000256" key="2">
    <source>
        <dbReference type="ARBA" id="ARBA00012962"/>
    </source>
</evidence>
<dbReference type="GO" id="GO:0009073">
    <property type="term" value="P:aromatic amino acid family biosynthetic process"/>
    <property type="evidence" value="ECO:0007669"/>
    <property type="project" value="UniProtKB-KW"/>
</dbReference>
<dbReference type="CDD" id="cd01065">
    <property type="entry name" value="NAD_bind_Shikimate_DH"/>
    <property type="match status" value="1"/>
</dbReference>
<dbReference type="GeneID" id="78371643"/>
<keyword evidence="4 8" id="KW-0521">NADP</keyword>
<dbReference type="InterPro" id="IPR036291">
    <property type="entry name" value="NAD(P)-bd_dom_sf"/>
</dbReference>
<feature type="binding site" evidence="8">
    <location>
        <position position="225"/>
    </location>
    <ligand>
        <name>shikimate</name>
        <dbReference type="ChEBI" id="CHEBI:36208"/>
    </ligand>
</feature>
<dbReference type="eggNOG" id="COG0169">
    <property type="taxonomic scope" value="Bacteria"/>
</dbReference>
<accession>A0A0D8FXQ3</accession>
<sequence length="283" mass="29701">MSGEHTKPAIPLACVLGDPIAHSLSPLLHETGLAHSGLQGRYLAFQTGTTGLADTLRSLVTLGFRGCNLTAPLKVVARSMLQVEDPEVRRIGAVNTIVFSEGSLIGYNTDARGLLEALRTVVGFEPHGKRILILGSGGAARAAASAMTDAGAAEVYVNGRSRDRALELANGFDGAIQMCEKTDGLSVDLIINATTVGMKGGGAESETPIELTRLGACDVVYDMVYRPTLTPLLQSAQRLGVSGFGGRSMLAAQARFAFEHFFNALPSLDVFLEALDQDDAGIA</sequence>
<evidence type="ECO:0000256" key="6">
    <source>
        <dbReference type="ARBA" id="ARBA00023141"/>
    </source>
</evidence>
<keyword evidence="6 8" id="KW-0057">Aromatic amino acid biosynthesis</keyword>
<dbReference type="Gene3D" id="3.40.50.720">
    <property type="entry name" value="NAD(P)-binding Rossmann-like Domain"/>
    <property type="match status" value="1"/>
</dbReference>
<gene>
    <name evidence="8 11" type="primary">aroE</name>
    <name evidence="11" type="ORF">FEAC_02980</name>
</gene>
<dbReference type="AlphaFoldDB" id="A0A0D8FXQ3"/>
<dbReference type="Gene3D" id="3.40.50.10860">
    <property type="entry name" value="Leucine Dehydrogenase, chain A, domain 1"/>
    <property type="match status" value="1"/>
</dbReference>
<feature type="active site" description="Proton acceptor" evidence="8">
    <location>
        <position position="74"/>
    </location>
</feature>
<proteinExistence type="inferred from homology"/>
<dbReference type="HAMAP" id="MF_00222">
    <property type="entry name" value="Shikimate_DH_AroE"/>
    <property type="match status" value="1"/>
</dbReference>
<keyword evidence="12" id="KW-1185">Reference proteome</keyword>
<feature type="binding site" evidence="8">
    <location>
        <begin position="135"/>
        <end position="139"/>
    </location>
    <ligand>
        <name>NADP(+)</name>
        <dbReference type="ChEBI" id="CHEBI:58349"/>
    </ligand>
</feature>
<dbReference type="PANTHER" id="PTHR21089">
    <property type="entry name" value="SHIKIMATE DEHYDROGENASE"/>
    <property type="match status" value="1"/>
</dbReference>
<dbReference type="RefSeq" id="WP_052565174.1">
    <property type="nucleotide sequence ID" value="NZ_JQKF01000002.1"/>
</dbReference>
<dbReference type="NCBIfam" id="TIGR00507">
    <property type="entry name" value="aroE"/>
    <property type="match status" value="1"/>
</dbReference>
<dbReference type="GO" id="GO:0004764">
    <property type="term" value="F:shikimate 3-dehydrogenase (NADP+) activity"/>
    <property type="evidence" value="ECO:0007669"/>
    <property type="project" value="UniProtKB-UniRule"/>
</dbReference>
<evidence type="ECO:0000256" key="1">
    <source>
        <dbReference type="ARBA" id="ARBA00004871"/>
    </source>
</evidence>
<dbReference type="PANTHER" id="PTHR21089:SF1">
    <property type="entry name" value="BIFUNCTIONAL 3-DEHYDROQUINATE DEHYDRATASE_SHIKIMATE DEHYDROGENASE, CHLOROPLASTIC"/>
    <property type="match status" value="1"/>
</dbReference>
<feature type="binding site" evidence="8">
    <location>
        <position position="246"/>
    </location>
    <ligand>
        <name>NADP(+)</name>
        <dbReference type="ChEBI" id="CHEBI:58349"/>
    </ligand>
</feature>
<dbReference type="InterPro" id="IPR022893">
    <property type="entry name" value="Shikimate_DH_fam"/>
</dbReference>
<dbReference type="InterPro" id="IPR046346">
    <property type="entry name" value="Aminoacid_DH-like_N_sf"/>
</dbReference>
<organism evidence="11 12">
    <name type="scientific">Ferrimicrobium acidiphilum DSM 19497</name>
    <dbReference type="NCBI Taxonomy" id="1121877"/>
    <lineage>
        <taxon>Bacteria</taxon>
        <taxon>Bacillati</taxon>
        <taxon>Actinomycetota</taxon>
        <taxon>Acidimicrobiia</taxon>
        <taxon>Acidimicrobiales</taxon>
        <taxon>Acidimicrobiaceae</taxon>
        <taxon>Ferrimicrobium</taxon>
    </lineage>
</organism>
<evidence type="ECO:0000256" key="3">
    <source>
        <dbReference type="ARBA" id="ARBA00022605"/>
    </source>
</evidence>
<comment type="catalytic activity">
    <reaction evidence="7 8">
        <text>shikimate + NADP(+) = 3-dehydroshikimate + NADPH + H(+)</text>
        <dbReference type="Rhea" id="RHEA:17737"/>
        <dbReference type="ChEBI" id="CHEBI:15378"/>
        <dbReference type="ChEBI" id="CHEBI:16630"/>
        <dbReference type="ChEBI" id="CHEBI:36208"/>
        <dbReference type="ChEBI" id="CHEBI:57783"/>
        <dbReference type="ChEBI" id="CHEBI:58349"/>
        <dbReference type="EC" id="1.1.1.25"/>
    </reaction>
</comment>
<dbReference type="OrthoDB" id="9776868at2"/>
<keyword evidence="3 8" id="KW-0028">Amino-acid biosynthesis</keyword>
<dbReference type="EMBL" id="JXUW01000002">
    <property type="protein sequence ID" value="KJE77926.1"/>
    <property type="molecule type" value="Genomic_DNA"/>
</dbReference>
<comment type="caution">
    <text evidence="11">The sequence shown here is derived from an EMBL/GenBank/DDBJ whole genome shotgun (WGS) entry which is preliminary data.</text>
</comment>
<evidence type="ECO:0000256" key="8">
    <source>
        <dbReference type="HAMAP-Rule" id="MF_00222"/>
    </source>
</evidence>
<protein>
    <recommendedName>
        <fullName evidence="2 8">Shikimate dehydrogenase (NADP(+))</fullName>
        <shortName evidence="8">SDH</shortName>
        <ecNumber evidence="2 8">1.1.1.25</ecNumber>
    </recommendedName>
</protein>
<keyword evidence="5 8" id="KW-0560">Oxidoreductase</keyword>
<evidence type="ECO:0000256" key="4">
    <source>
        <dbReference type="ARBA" id="ARBA00022857"/>
    </source>
</evidence>
<dbReference type="InterPro" id="IPR013708">
    <property type="entry name" value="Shikimate_DH-bd_N"/>
</dbReference>
<dbReference type="Pfam" id="PF01488">
    <property type="entry name" value="Shikimate_DH"/>
    <property type="match status" value="1"/>
</dbReference>
<feature type="binding site" evidence="8">
    <location>
        <position position="95"/>
    </location>
    <ligand>
        <name>shikimate</name>
        <dbReference type="ChEBI" id="CHEBI:36208"/>
    </ligand>
</feature>
<feature type="binding site" evidence="8">
    <location>
        <position position="70"/>
    </location>
    <ligand>
        <name>shikimate</name>
        <dbReference type="ChEBI" id="CHEBI:36208"/>
    </ligand>
</feature>
<dbReference type="GO" id="GO:0008652">
    <property type="term" value="P:amino acid biosynthetic process"/>
    <property type="evidence" value="ECO:0007669"/>
    <property type="project" value="UniProtKB-KW"/>
</dbReference>
<evidence type="ECO:0000259" key="9">
    <source>
        <dbReference type="Pfam" id="PF01488"/>
    </source>
</evidence>
<dbReference type="InterPro" id="IPR011342">
    <property type="entry name" value="Shikimate_DH"/>
</dbReference>
<feature type="domain" description="Shikimate dehydrogenase substrate binding N-terminal" evidence="10">
    <location>
        <begin position="15"/>
        <end position="97"/>
    </location>
</feature>
<feature type="binding site" evidence="8">
    <location>
        <position position="223"/>
    </location>
    <ligand>
        <name>NADP(+)</name>
        <dbReference type="ChEBI" id="CHEBI:58349"/>
    </ligand>
</feature>
<dbReference type="Pfam" id="PF08501">
    <property type="entry name" value="Shikimate_dh_N"/>
    <property type="match status" value="1"/>
</dbReference>
<dbReference type="GO" id="GO:0050661">
    <property type="term" value="F:NADP binding"/>
    <property type="evidence" value="ECO:0007669"/>
    <property type="project" value="InterPro"/>
</dbReference>
<dbReference type="PATRIC" id="fig|1121877.4.peg.323"/>
<evidence type="ECO:0000313" key="11">
    <source>
        <dbReference type="EMBL" id="KJE77926.1"/>
    </source>
</evidence>
<evidence type="ECO:0000259" key="10">
    <source>
        <dbReference type="Pfam" id="PF08501"/>
    </source>
</evidence>
<comment type="similarity">
    <text evidence="8">Belongs to the shikimate dehydrogenase family.</text>
</comment>
<reference evidence="11 12" key="1">
    <citation type="submission" date="2015-01" db="EMBL/GenBank/DDBJ databases">
        <title>Draft genome of the acidophilic iron oxidizer Ferrimicrobium acidiphilum strain T23.</title>
        <authorList>
            <person name="Poehlein A."/>
            <person name="Eisen S."/>
            <person name="Schloemann M."/>
            <person name="Johnson B.D."/>
            <person name="Daniel R."/>
            <person name="Muehling M."/>
        </authorList>
    </citation>
    <scope>NUCLEOTIDE SEQUENCE [LARGE SCALE GENOMIC DNA]</scope>
    <source>
        <strain evidence="11 12">T23</strain>
    </source>
</reference>
<feature type="binding site" evidence="8">
    <location>
        <begin position="23"/>
        <end position="25"/>
    </location>
    <ligand>
        <name>shikimate</name>
        <dbReference type="ChEBI" id="CHEBI:36208"/>
    </ligand>
</feature>
<comment type="caution">
    <text evidence="8">Lacks conserved residue(s) required for the propagation of feature annotation.</text>
</comment>
<dbReference type="InterPro" id="IPR006151">
    <property type="entry name" value="Shikm_DH/Glu-tRNA_Rdtase"/>
</dbReference>
<feature type="binding site" evidence="8">
    <location>
        <position position="253"/>
    </location>
    <ligand>
        <name>shikimate</name>
        <dbReference type="ChEBI" id="CHEBI:36208"/>
    </ligand>
</feature>
<name>A0A0D8FXQ3_9ACTN</name>
<dbReference type="EC" id="1.1.1.25" evidence="2 8"/>
<feature type="domain" description="Quinate/shikimate 5-dehydrogenase/glutamyl-tRNA reductase" evidence="9">
    <location>
        <begin position="127"/>
        <end position="194"/>
    </location>
</feature>
<comment type="function">
    <text evidence="8">Involved in the biosynthesis of the chorismate, which leads to the biosynthesis of aromatic amino acids. Catalyzes the reversible NADPH linked reduction of 3-dehydroshikimate (DHSA) to yield shikimate (SA).</text>
</comment>
<feature type="binding site" evidence="8">
    <location>
        <position position="110"/>
    </location>
    <ligand>
        <name>shikimate</name>
        <dbReference type="ChEBI" id="CHEBI:36208"/>
    </ligand>
</feature>
<evidence type="ECO:0000256" key="7">
    <source>
        <dbReference type="ARBA" id="ARBA00049442"/>
    </source>
</evidence>
<dbReference type="GO" id="GO:0005829">
    <property type="term" value="C:cytosol"/>
    <property type="evidence" value="ECO:0007669"/>
    <property type="project" value="TreeGrafter"/>
</dbReference>
<dbReference type="SUPFAM" id="SSF51735">
    <property type="entry name" value="NAD(P)-binding Rossmann-fold domains"/>
    <property type="match status" value="1"/>
</dbReference>
<dbReference type="GO" id="GO:0009423">
    <property type="term" value="P:chorismate biosynthetic process"/>
    <property type="evidence" value="ECO:0007669"/>
    <property type="project" value="UniProtKB-UniRule"/>
</dbReference>
<dbReference type="SUPFAM" id="SSF53223">
    <property type="entry name" value="Aminoacid dehydrogenase-like, N-terminal domain"/>
    <property type="match status" value="1"/>
</dbReference>
<comment type="subunit">
    <text evidence="8">Homodimer.</text>
</comment>
<dbReference type="Proteomes" id="UP000032336">
    <property type="component" value="Unassembled WGS sequence"/>
</dbReference>
<comment type="pathway">
    <text evidence="1 8">Metabolic intermediate biosynthesis; chorismate biosynthesis; chorismate from D-erythrose 4-phosphate and phosphoenolpyruvate: step 4/7.</text>
</comment>
<evidence type="ECO:0000256" key="5">
    <source>
        <dbReference type="ARBA" id="ARBA00023002"/>
    </source>
</evidence>
<dbReference type="UniPathway" id="UPA00053">
    <property type="reaction ID" value="UER00087"/>
</dbReference>
<dbReference type="STRING" id="1121877.FEAC_02980"/>
<evidence type="ECO:0000313" key="12">
    <source>
        <dbReference type="Proteomes" id="UP000032336"/>
    </source>
</evidence>